<dbReference type="Proteomes" id="UP000011944">
    <property type="component" value="Unassembled WGS sequence"/>
</dbReference>
<comment type="caution">
    <text evidence="1">The sequence shown here is derived from an EMBL/GenBank/DDBJ whole genome shotgun (WGS) entry which is preliminary data.</text>
</comment>
<evidence type="ECO:0000313" key="1">
    <source>
        <dbReference type="EMBL" id="EKN41913.1"/>
    </source>
</evidence>
<organism evidence="1 2">
    <name type="scientific">Clostridium botulinum CFSAN001627</name>
    <dbReference type="NCBI Taxonomy" id="1232189"/>
    <lineage>
        <taxon>Bacteria</taxon>
        <taxon>Bacillati</taxon>
        <taxon>Bacillota</taxon>
        <taxon>Clostridia</taxon>
        <taxon>Eubacteriales</taxon>
        <taxon>Clostridiaceae</taxon>
        <taxon>Clostridium</taxon>
    </lineage>
</organism>
<evidence type="ECO:0000313" key="2">
    <source>
        <dbReference type="Proteomes" id="UP000011944"/>
    </source>
</evidence>
<dbReference type="AlphaFoldDB" id="M1ZXG3"/>
<name>M1ZXG3_CLOBO</name>
<accession>M1ZXG3</accession>
<reference evidence="1 2" key="2">
    <citation type="submission" date="2013-03" db="EMBL/GenBank/DDBJ databases">
        <title>Diversity in Clostridium botulinum.</title>
        <authorList>
            <person name="Timme R.E."/>
            <person name="Allard M."/>
            <person name="Luo Y."/>
            <person name="Strain E."/>
            <person name="Gonzalez-Escalona N."/>
            <person name="Brown E."/>
        </authorList>
    </citation>
    <scope>NUCLEOTIDE SEQUENCE [LARGE SCALE GENOMIC DNA]</scope>
    <source>
        <strain evidence="1 2">CFSAN001627</strain>
    </source>
</reference>
<gene>
    <name evidence="1" type="ORF">CFSAN001627_10193</name>
</gene>
<sequence length="56" mass="6382">MIPNNDSVSLLSQSVEGMDLTDLYLTYSQLKEKTIYTSEDCSKCTHKSKCITAKRY</sequence>
<protein>
    <submittedName>
        <fullName evidence="1">Uncharacterized protein</fullName>
    </submittedName>
</protein>
<reference evidence="1 2" key="1">
    <citation type="submission" date="2012-10" db="EMBL/GenBank/DDBJ databases">
        <authorList>
            <person name="Strain E.A."/>
            <person name="Brown E."/>
            <person name="Allard M.W."/>
            <person name="Gonzalez-Escalona N."/>
            <person name="Timme R."/>
        </authorList>
    </citation>
    <scope>NUCLEOTIDE SEQUENCE [LARGE SCALE GENOMIC DNA]</scope>
    <source>
        <strain evidence="1 2">CFSAN001627</strain>
    </source>
</reference>
<proteinExistence type="predicted"/>
<dbReference type="EMBL" id="AMXI01000600">
    <property type="protein sequence ID" value="EKN41913.1"/>
    <property type="molecule type" value="Genomic_DNA"/>
</dbReference>